<dbReference type="RefSeq" id="WP_196096956.1">
    <property type="nucleotide sequence ID" value="NZ_CP064939.1"/>
</dbReference>
<organism evidence="3 4">
    <name type="scientific">Pedobacter endophyticus</name>
    <dbReference type="NCBI Taxonomy" id="2789740"/>
    <lineage>
        <taxon>Bacteria</taxon>
        <taxon>Pseudomonadati</taxon>
        <taxon>Bacteroidota</taxon>
        <taxon>Sphingobacteriia</taxon>
        <taxon>Sphingobacteriales</taxon>
        <taxon>Sphingobacteriaceae</taxon>
        <taxon>Pedobacter</taxon>
    </lineage>
</organism>
<protein>
    <submittedName>
        <fullName evidence="3">PepSY domain-containing protein</fullName>
    </submittedName>
</protein>
<feature type="transmembrane region" description="Helical" evidence="1">
    <location>
        <begin position="220"/>
        <end position="240"/>
    </location>
</feature>
<name>A0A7U3SP44_9SPHI</name>
<evidence type="ECO:0000313" key="3">
    <source>
        <dbReference type="EMBL" id="QPH37641.1"/>
    </source>
</evidence>
<keyword evidence="1" id="KW-0472">Membrane</keyword>
<keyword evidence="1" id="KW-0812">Transmembrane</keyword>
<accession>A0A7U3SP44</accession>
<dbReference type="AlphaFoldDB" id="A0A7U3SP44"/>
<dbReference type="InterPro" id="IPR025711">
    <property type="entry name" value="PepSY"/>
</dbReference>
<dbReference type="Pfam" id="PF03929">
    <property type="entry name" value="PepSY_TM"/>
    <property type="match status" value="1"/>
</dbReference>
<gene>
    <name evidence="3" type="ORF">IZT61_10990</name>
</gene>
<dbReference type="PANTHER" id="PTHR34219:SF3">
    <property type="entry name" value="BLL7967 PROTEIN"/>
    <property type="match status" value="1"/>
</dbReference>
<dbReference type="KEGG" id="pex:IZT61_10990"/>
<evidence type="ECO:0000259" key="2">
    <source>
        <dbReference type="Pfam" id="PF03413"/>
    </source>
</evidence>
<feature type="domain" description="PepSY" evidence="2">
    <location>
        <begin position="71"/>
        <end position="138"/>
    </location>
</feature>
<dbReference type="Proteomes" id="UP000594759">
    <property type="component" value="Chromosome"/>
</dbReference>
<evidence type="ECO:0000256" key="1">
    <source>
        <dbReference type="SAM" id="Phobius"/>
    </source>
</evidence>
<evidence type="ECO:0000313" key="4">
    <source>
        <dbReference type="Proteomes" id="UP000594759"/>
    </source>
</evidence>
<sequence length="400" mass="45721">MEPTKPVQKKHTKSRLRRISDWLHLWLGIASGLIVFHLGVTGCIYVFQKEITEIIHRKEFFVEVPAKQQTLPLSTLKTNAEKALGGAKKISFITAYKAPGRAWEFGVYKAGNPQAFWYFDSVDYYDVVYVNPYNGKITLVADYKYEFFGVVKMLHWSFLINHPIGQQIIGWATFIFVFLLISGMIMWWPKNLKKSNFNKSFKIKWKAKFKRVNYDLHNVLGFYVMTICLMLALTGMVWAFQWFQSTVYVVAARSTAPPVQVDVISDSTKTIDAIPLDIAFETAKIKFREFERIGMSPAEGGTATIYASGYRGEETYWNYDELQFDQYSGKLLHWKNQSEKNAGEALIGMNYDIHVGAILGLPGKILAFFASFIAASLPITGFIIWWGKKKKKKNPAVADN</sequence>
<proteinExistence type="predicted"/>
<feature type="transmembrane region" description="Helical" evidence="1">
    <location>
        <begin position="21"/>
        <end position="47"/>
    </location>
</feature>
<dbReference type="EMBL" id="CP064939">
    <property type="protein sequence ID" value="QPH37641.1"/>
    <property type="molecule type" value="Genomic_DNA"/>
</dbReference>
<keyword evidence="4" id="KW-1185">Reference proteome</keyword>
<reference evidence="3 4" key="1">
    <citation type="submission" date="2020-11" db="EMBL/GenBank/DDBJ databases">
        <title>Pedobacter endophytica, an endophytic bacteria isolated form Carex pumila.</title>
        <authorList>
            <person name="Peng Y."/>
            <person name="Jiang L."/>
            <person name="Lee J."/>
        </authorList>
    </citation>
    <scope>NUCLEOTIDE SEQUENCE [LARGE SCALE GENOMIC DNA]</scope>
    <source>
        <strain evidence="3 4">JBR3-12</strain>
    </source>
</reference>
<feature type="transmembrane region" description="Helical" evidence="1">
    <location>
        <begin position="365"/>
        <end position="386"/>
    </location>
</feature>
<dbReference type="PANTHER" id="PTHR34219">
    <property type="entry name" value="IRON-REGULATED INNER MEMBRANE PROTEIN-RELATED"/>
    <property type="match status" value="1"/>
</dbReference>
<keyword evidence="1" id="KW-1133">Transmembrane helix</keyword>
<dbReference type="Pfam" id="PF03413">
    <property type="entry name" value="PepSY"/>
    <property type="match status" value="1"/>
</dbReference>
<dbReference type="InterPro" id="IPR005625">
    <property type="entry name" value="PepSY-ass_TM"/>
</dbReference>
<feature type="transmembrane region" description="Helical" evidence="1">
    <location>
        <begin position="168"/>
        <end position="188"/>
    </location>
</feature>